<sequence>MAAELTLYTNPMSRGQIARWMVHETGVPHDVVLLDYGTTMKAAEYRAINPMGKVPAIVHRRQVVTECAAICAYLADVVPDRDLAPPPADRGDYYRWLFFAAGPLEQAIITRALGIEVAAEKRAMVGFGTYDEAVGTLEDWLKSHDFVAAGRFTAADVYVGSHVMWGLRFGSLPTLPAFEAYAARLAERPAAQSAKAADEALIAEMQAAASAS</sequence>
<dbReference type="InterPro" id="IPR004045">
    <property type="entry name" value="Glutathione_S-Trfase_N"/>
</dbReference>
<dbReference type="RefSeq" id="WP_184028483.1">
    <property type="nucleotide sequence ID" value="NZ_JACIJJ010000003.1"/>
</dbReference>
<gene>
    <name evidence="3" type="ORF">FHR19_002348</name>
</gene>
<dbReference type="EMBL" id="JACIJJ010000003">
    <property type="protein sequence ID" value="MBB5698993.1"/>
    <property type="molecule type" value="Genomic_DNA"/>
</dbReference>
<dbReference type="PANTHER" id="PTHR44051">
    <property type="entry name" value="GLUTATHIONE S-TRANSFERASE-RELATED"/>
    <property type="match status" value="1"/>
</dbReference>
<name>A0A7W9AR18_9SPHN</name>
<dbReference type="SFLD" id="SFLDG00358">
    <property type="entry name" value="Main_(cytGST)"/>
    <property type="match status" value="1"/>
</dbReference>
<evidence type="ECO:0000259" key="2">
    <source>
        <dbReference type="PROSITE" id="PS50405"/>
    </source>
</evidence>
<dbReference type="CDD" id="cd03046">
    <property type="entry name" value="GST_N_GTT1_like"/>
    <property type="match status" value="1"/>
</dbReference>
<dbReference type="SFLD" id="SFLDG01150">
    <property type="entry name" value="Main.1:_Beta-like"/>
    <property type="match status" value="1"/>
</dbReference>
<dbReference type="AlphaFoldDB" id="A0A7W9AR18"/>
<dbReference type="PANTHER" id="PTHR44051:SF21">
    <property type="entry name" value="GLUTATHIONE S-TRANSFERASE FAMILY PROTEIN"/>
    <property type="match status" value="1"/>
</dbReference>
<dbReference type="SUPFAM" id="SSF52833">
    <property type="entry name" value="Thioredoxin-like"/>
    <property type="match status" value="1"/>
</dbReference>
<dbReference type="Pfam" id="PF13409">
    <property type="entry name" value="GST_N_2"/>
    <property type="match status" value="1"/>
</dbReference>
<feature type="domain" description="GST C-terminal" evidence="2">
    <location>
        <begin position="86"/>
        <end position="209"/>
    </location>
</feature>
<dbReference type="CDD" id="cd03207">
    <property type="entry name" value="GST_C_8"/>
    <property type="match status" value="1"/>
</dbReference>
<accession>A0A7W9AR18</accession>
<organism evidence="3 4">
    <name type="scientific">Sphingomonas yantingensis</name>
    <dbReference type="NCBI Taxonomy" id="1241761"/>
    <lineage>
        <taxon>Bacteria</taxon>
        <taxon>Pseudomonadati</taxon>
        <taxon>Pseudomonadota</taxon>
        <taxon>Alphaproteobacteria</taxon>
        <taxon>Sphingomonadales</taxon>
        <taxon>Sphingomonadaceae</taxon>
        <taxon>Sphingomonas</taxon>
    </lineage>
</organism>
<dbReference type="PROSITE" id="PS50404">
    <property type="entry name" value="GST_NTER"/>
    <property type="match status" value="1"/>
</dbReference>
<dbReference type="Gene3D" id="1.20.1050.10">
    <property type="match status" value="1"/>
</dbReference>
<evidence type="ECO:0000313" key="4">
    <source>
        <dbReference type="Proteomes" id="UP000557739"/>
    </source>
</evidence>
<dbReference type="InterPro" id="IPR036282">
    <property type="entry name" value="Glutathione-S-Trfase_C_sf"/>
</dbReference>
<dbReference type="Gene3D" id="3.40.30.10">
    <property type="entry name" value="Glutaredoxin"/>
    <property type="match status" value="1"/>
</dbReference>
<evidence type="ECO:0000313" key="3">
    <source>
        <dbReference type="EMBL" id="MBB5698993.1"/>
    </source>
</evidence>
<dbReference type="GO" id="GO:0004364">
    <property type="term" value="F:glutathione transferase activity"/>
    <property type="evidence" value="ECO:0007669"/>
    <property type="project" value="UniProtKB-EC"/>
</dbReference>
<comment type="caution">
    <text evidence="3">The sequence shown here is derived from an EMBL/GenBank/DDBJ whole genome shotgun (WGS) entry which is preliminary data.</text>
</comment>
<dbReference type="EC" id="2.5.1.18" evidence="3"/>
<dbReference type="InterPro" id="IPR040079">
    <property type="entry name" value="Glutathione_S-Trfase"/>
</dbReference>
<feature type="domain" description="GST N-terminal" evidence="1">
    <location>
        <begin position="2"/>
        <end position="82"/>
    </location>
</feature>
<dbReference type="InterPro" id="IPR036249">
    <property type="entry name" value="Thioredoxin-like_sf"/>
</dbReference>
<evidence type="ECO:0000259" key="1">
    <source>
        <dbReference type="PROSITE" id="PS50404"/>
    </source>
</evidence>
<protein>
    <submittedName>
        <fullName evidence="3">Glutathione S-transferase</fullName>
        <ecNumber evidence="3">2.5.1.18</ecNumber>
    </submittedName>
</protein>
<dbReference type="SUPFAM" id="SSF47616">
    <property type="entry name" value="GST C-terminal domain-like"/>
    <property type="match status" value="1"/>
</dbReference>
<dbReference type="PROSITE" id="PS50405">
    <property type="entry name" value="GST_CTER"/>
    <property type="match status" value="1"/>
</dbReference>
<dbReference type="SFLD" id="SFLDS00019">
    <property type="entry name" value="Glutathione_Transferase_(cytos"/>
    <property type="match status" value="1"/>
</dbReference>
<dbReference type="InterPro" id="IPR010987">
    <property type="entry name" value="Glutathione-S-Trfase_C-like"/>
</dbReference>
<proteinExistence type="predicted"/>
<keyword evidence="4" id="KW-1185">Reference proteome</keyword>
<reference evidence="3 4" key="1">
    <citation type="submission" date="2020-08" db="EMBL/GenBank/DDBJ databases">
        <title>Genomic Encyclopedia of Type Strains, Phase IV (KMG-IV): sequencing the most valuable type-strain genomes for metagenomic binning, comparative biology and taxonomic classification.</title>
        <authorList>
            <person name="Goeker M."/>
        </authorList>
    </citation>
    <scope>NUCLEOTIDE SEQUENCE [LARGE SCALE GENOMIC DNA]</scope>
    <source>
        <strain evidence="3 4">DSM 27244</strain>
    </source>
</reference>
<keyword evidence="3" id="KW-0808">Transferase</keyword>
<dbReference type="Proteomes" id="UP000557739">
    <property type="component" value="Unassembled WGS sequence"/>
</dbReference>